<keyword evidence="1" id="KW-1133">Transmembrane helix</keyword>
<feature type="transmembrane region" description="Helical" evidence="1">
    <location>
        <begin position="91"/>
        <end position="108"/>
    </location>
</feature>
<feature type="transmembrane region" description="Helical" evidence="1">
    <location>
        <begin position="51"/>
        <end position="71"/>
    </location>
</feature>
<gene>
    <name evidence="2" type="primary">yjdF_5</name>
    <name evidence="2" type="ORF">GALL_256150</name>
</gene>
<keyword evidence="1" id="KW-0812">Transmembrane</keyword>
<feature type="transmembrane region" description="Helical" evidence="1">
    <location>
        <begin position="120"/>
        <end position="140"/>
    </location>
</feature>
<comment type="caution">
    <text evidence="2">The sequence shown here is derived from an EMBL/GenBank/DDBJ whole genome shotgun (WGS) entry which is preliminary data.</text>
</comment>
<dbReference type="InterPro" id="IPR058534">
    <property type="entry name" value="YjdF"/>
</dbReference>
<accession>A0A1J5RWH3</accession>
<feature type="transmembrane region" description="Helical" evidence="1">
    <location>
        <begin position="26"/>
        <end position="44"/>
    </location>
</feature>
<dbReference type="InterPro" id="IPR014509">
    <property type="entry name" value="YjdF-like"/>
</dbReference>
<evidence type="ECO:0000313" key="2">
    <source>
        <dbReference type="EMBL" id="OIQ92469.1"/>
    </source>
</evidence>
<name>A0A1J5RWH3_9ZZZZ</name>
<feature type="transmembrane region" description="Helical" evidence="1">
    <location>
        <begin position="171"/>
        <end position="188"/>
    </location>
</feature>
<reference evidence="2" key="1">
    <citation type="submission" date="2016-10" db="EMBL/GenBank/DDBJ databases">
        <title>Sequence of Gallionella enrichment culture.</title>
        <authorList>
            <person name="Poehlein A."/>
            <person name="Muehling M."/>
            <person name="Daniel R."/>
        </authorList>
    </citation>
    <scope>NUCLEOTIDE SEQUENCE</scope>
</reference>
<dbReference type="PIRSF" id="PIRSF020606">
    <property type="entry name" value="UCP020606"/>
    <property type="match status" value="1"/>
</dbReference>
<dbReference type="Pfam" id="PF09997">
    <property type="entry name" value="DUF2238"/>
    <property type="match status" value="1"/>
</dbReference>
<keyword evidence="1" id="KW-0472">Membrane</keyword>
<protein>
    <submittedName>
        <fullName evidence="2">Inner membrane protein YjdF</fullName>
    </submittedName>
</protein>
<dbReference type="AlphaFoldDB" id="A0A1J5RWH3"/>
<proteinExistence type="predicted"/>
<evidence type="ECO:0000256" key="1">
    <source>
        <dbReference type="SAM" id="Phobius"/>
    </source>
</evidence>
<dbReference type="EMBL" id="MLJW01000231">
    <property type="protein sequence ID" value="OIQ92469.1"/>
    <property type="molecule type" value="Genomic_DNA"/>
</dbReference>
<sequence length="197" mass="21590">MLLAAVTYLAIWIAAAISPVDRFDWLLENLLVFALIAALLASYGRFPLSNASYLCVLAFLAMHAVGAHYTYAATPFGFAVAGLLGFTRNHYDRLAHFAFGLLFVYPVREVLMRTSNLRSARLAFVTVAMLLAFSAGYELIEWWVALIVDPHAAYAYLGTQGDVFDAQKDESWALVGACGGVALLSSVARCRARHKPH</sequence>
<organism evidence="2">
    <name type="scientific">mine drainage metagenome</name>
    <dbReference type="NCBI Taxonomy" id="410659"/>
    <lineage>
        <taxon>unclassified sequences</taxon>
        <taxon>metagenomes</taxon>
        <taxon>ecological metagenomes</taxon>
    </lineage>
</organism>